<gene>
    <name evidence="21" type="ORF">CEPIT_LOCUS34903</name>
</gene>
<dbReference type="InterPro" id="IPR045175">
    <property type="entry name" value="M28_fam"/>
</dbReference>
<feature type="transmembrane region" description="Helical" evidence="19">
    <location>
        <begin position="442"/>
        <end position="467"/>
    </location>
</feature>
<dbReference type="SUPFAM" id="SSF53187">
    <property type="entry name" value="Zn-dependent exopeptidases"/>
    <property type="match status" value="1"/>
</dbReference>
<feature type="transmembrane region" description="Helical" evidence="19">
    <location>
        <begin position="627"/>
        <end position="643"/>
    </location>
</feature>
<keyword evidence="7" id="KW-0926">Vacuole</keyword>
<evidence type="ECO:0000256" key="16">
    <source>
        <dbReference type="ARBA" id="ARBA00023136"/>
    </source>
</evidence>
<dbReference type="InterPro" id="IPR048024">
    <property type="entry name" value="Fxna-like_M28_dom"/>
</dbReference>
<evidence type="ECO:0000256" key="3">
    <source>
        <dbReference type="ARBA" id="ARBA00004128"/>
    </source>
</evidence>
<evidence type="ECO:0000256" key="19">
    <source>
        <dbReference type="SAM" id="Phobius"/>
    </source>
</evidence>
<dbReference type="GO" id="GO:0008235">
    <property type="term" value="F:metalloexopeptidase activity"/>
    <property type="evidence" value="ECO:0007669"/>
    <property type="project" value="InterPro"/>
</dbReference>
<dbReference type="Pfam" id="PF04389">
    <property type="entry name" value="Peptidase_M28"/>
    <property type="match status" value="1"/>
</dbReference>
<comment type="subcellular location">
    <subcellularLocation>
        <location evidence="4">Endoplasmic reticulum membrane</location>
        <topology evidence="4">Multi-pass membrane protein</topology>
    </subcellularLocation>
    <subcellularLocation>
        <location evidence="3">Vacuole membrane</location>
        <topology evidence="3">Multi-pass membrane protein</topology>
    </subcellularLocation>
</comment>
<comment type="similarity">
    <text evidence="5">Belongs to the peptidase M28 family.</text>
</comment>
<reference evidence="21" key="1">
    <citation type="submission" date="2022-07" db="EMBL/GenBank/DDBJ databases">
        <authorList>
            <person name="Macas J."/>
            <person name="Novak P."/>
            <person name="Neumann P."/>
        </authorList>
    </citation>
    <scope>NUCLEOTIDE SEQUENCE</scope>
</reference>
<evidence type="ECO:0000256" key="11">
    <source>
        <dbReference type="ARBA" id="ARBA00022801"/>
    </source>
</evidence>
<evidence type="ECO:0000256" key="2">
    <source>
        <dbReference type="ARBA" id="ARBA00003273"/>
    </source>
</evidence>
<dbReference type="Gene3D" id="3.40.630.10">
    <property type="entry name" value="Zn peptidases"/>
    <property type="match status" value="1"/>
</dbReference>
<feature type="transmembrane region" description="Helical" evidence="19">
    <location>
        <begin position="12"/>
        <end position="29"/>
    </location>
</feature>
<evidence type="ECO:0000256" key="6">
    <source>
        <dbReference type="ARBA" id="ARBA00017435"/>
    </source>
</evidence>
<dbReference type="GO" id="GO:0005774">
    <property type="term" value="C:vacuolar membrane"/>
    <property type="evidence" value="ECO:0007669"/>
    <property type="project" value="UniProtKB-SubCell"/>
</dbReference>
<dbReference type="GO" id="GO:0005789">
    <property type="term" value="C:endoplasmic reticulum membrane"/>
    <property type="evidence" value="ECO:0007669"/>
    <property type="project" value="UniProtKB-SubCell"/>
</dbReference>
<feature type="transmembrane region" description="Helical" evidence="19">
    <location>
        <begin position="406"/>
        <end position="430"/>
    </location>
</feature>
<keyword evidence="12" id="KW-0256">Endoplasmic reticulum</keyword>
<organism evidence="21 22">
    <name type="scientific">Cuscuta epithymum</name>
    <dbReference type="NCBI Taxonomy" id="186058"/>
    <lineage>
        <taxon>Eukaryota</taxon>
        <taxon>Viridiplantae</taxon>
        <taxon>Streptophyta</taxon>
        <taxon>Embryophyta</taxon>
        <taxon>Tracheophyta</taxon>
        <taxon>Spermatophyta</taxon>
        <taxon>Magnoliopsida</taxon>
        <taxon>eudicotyledons</taxon>
        <taxon>Gunneridae</taxon>
        <taxon>Pentapetalae</taxon>
        <taxon>asterids</taxon>
        <taxon>lamiids</taxon>
        <taxon>Solanales</taxon>
        <taxon>Convolvulaceae</taxon>
        <taxon>Cuscuteae</taxon>
        <taxon>Cuscuta</taxon>
        <taxon>Cuscuta subgen. Cuscuta</taxon>
    </lineage>
</organism>
<keyword evidence="14 19" id="KW-1133">Transmembrane helix</keyword>
<comment type="function">
    <text evidence="2">May be involved in vacuolar sorting and osmoregulation.</text>
</comment>
<keyword evidence="17" id="KW-0325">Glycoprotein</keyword>
<evidence type="ECO:0000256" key="7">
    <source>
        <dbReference type="ARBA" id="ARBA00022554"/>
    </source>
</evidence>
<evidence type="ECO:0000313" key="21">
    <source>
        <dbReference type="EMBL" id="CAH9135938.1"/>
    </source>
</evidence>
<evidence type="ECO:0000313" key="22">
    <source>
        <dbReference type="Proteomes" id="UP001152523"/>
    </source>
</evidence>
<keyword evidence="11" id="KW-0378">Hydrolase</keyword>
<dbReference type="Proteomes" id="UP001152523">
    <property type="component" value="Unassembled WGS sequence"/>
</dbReference>
<evidence type="ECO:0000256" key="14">
    <source>
        <dbReference type="ARBA" id="ARBA00022989"/>
    </source>
</evidence>
<keyword evidence="15" id="KW-0482">Metalloprotease</keyword>
<dbReference type="GO" id="GO:0046872">
    <property type="term" value="F:metal ion binding"/>
    <property type="evidence" value="ECO:0007669"/>
    <property type="project" value="UniProtKB-KW"/>
</dbReference>
<evidence type="ECO:0000256" key="18">
    <source>
        <dbReference type="ARBA" id="ARBA00031512"/>
    </source>
</evidence>
<feature type="domain" description="Peptidase M28" evidence="20">
    <location>
        <begin position="146"/>
        <end position="328"/>
    </location>
</feature>
<evidence type="ECO:0000256" key="13">
    <source>
        <dbReference type="ARBA" id="ARBA00022833"/>
    </source>
</evidence>
<evidence type="ECO:0000256" key="10">
    <source>
        <dbReference type="ARBA" id="ARBA00022723"/>
    </source>
</evidence>
<name>A0AAV0FKG7_9ASTE</name>
<evidence type="ECO:0000259" key="20">
    <source>
        <dbReference type="Pfam" id="PF04389"/>
    </source>
</evidence>
<evidence type="ECO:0000256" key="12">
    <source>
        <dbReference type="ARBA" id="ARBA00022824"/>
    </source>
</evidence>
<evidence type="ECO:0000256" key="1">
    <source>
        <dbReference type="ARBA" id="ARBA00001947"/>
    </source>
</evidence>
<dbReference type="AlphaFoldDB" id="A0AAV0FKG7"/>
<accession>A0AAV0FKG7</accession>
<evidence type="ECO:0000256" key="9">
    <source>
        <dbReference type="ARBA" id="ARBA00022692"/>
    </source>
</evidence>
<evidence type="ECO:0000256" key="15">
    <source>
        <dbReference type="ARBA" id="ARBA00023049"/>
    </source>
</evidence>
<evidence type="ECO:0000256" key="4">
    <source>
        <dbReference type="ARBA" id="ARBA00004477"/>
    </source>
</evidence>
<keyword evidence="16 19" id="KW-0472">Membrane</keyword>
<feature type="transmembrane region" description="Helical" evidence="19">
    <location>
        <begin position="554"/>
        <end position="573"/>
    </location>
</feature>
<dbReference type="GO" id="GO:0006508">
    <property type="term" value="P:proteolysis"/>
    <property type="evidence" value="ECO:0007669"/>
    <property type="project" value="UniProtKB-KW"/>
</dbReference>
<proteinExistence type="inferred from homology"/>
<dbReference type="InterPro" id="IPR007484">
    <property type="entry name" value="Peptidase_M28"/>
</dbReference>
<keyword evidence="10" id="KW-0479">Metal-binding</keyword>
<dbReference type="CDD" id="cd03875">
    <property type="entry name" value="M28_Fxna_like"/>
    <property type="match status" value="1"/>
</dbReference>
<comment type="caution">
    <text evidence="21">The sequence shown here is derived from an EMBL/GenBank/DDBJ whole genome shotgun (WGS) entry which is preliminary data.</text>
</comment>
<feature type="transmembrane region" description="Helical" evidence="19">
    <location>
        <begin position="374"/>
        <end position="394"/>
    </location>
</feature>
<evidence type="ECO:0000256" key="5">
    <source>
        <dbReference type="ARBA" id="ARBA00010918"/>
    </source>
</evidence>
<evidence type="ECO:0000256" key="17">
    <source>
        <dbReference type="ARBA" id="ARBA00023180"/>
    </source>
</evidence>
<keyword evidence="8" id="KW-0645">Protease</keyword>
<protein>
    <recommendedName>
        <fullName evidence="6">Vacuolar membrane protease</fullName>
    </recommendedName>
    <alternativeName>
        <fullName evidence="18">FXNA-related family protease 1</fullName>
    </alternativeName>
</protein>
<comment type="cofactor">
    <cofactor evidence="1">
        <name>Zn(2+)</name>
        <dbReference type="ChEBI" id="CHEBI:29105"/>
    </cofactor>
</comment>
<keyword evidence="22" id="KW-1185">Reference proteome</keyword>
<dbReference type="PANTHER" id="PTHR12147:SF58">
    <property type="entry name" value="VACUOLAR MEMBRANE PROTEASE"/>
    <property type="match status" value="1"/>
</dbReference>
<dbReference type="EMBL" id="CAMAPF010000991">
    <property type="protein sequence ID" value="CAH9135938.1"/>
    <property type="molecule type" value="Genomic_DNA"/>
</dbReference>
<evidence type="ECO:0000256" key="8">
    <source>
        <dbReference type="ARBA" id="ARBA00022670"/>
    </source>
</evidence>
<sequence length="891" mass="97877">MGGERRGAAYELLFLIAFIALASWVSYHLQVKVLPQPLTAEVAGESGFSEVAAFNHLQALARFGPHHLGSIALDHAVQYVLEAAETIKEEADEDVEVEVELFKPNSGVNNLFSGRYFAKTLVYADLKHVLIRVSPRNYAPDSEFRAQDNAILVSSHIDTVFSAEGAGDDSSNVAVMLELARALSHQARGFKNSIIFFFNTGEEEGLDGSHSFITQHPWVNTIRVAINLEAMGIGGKSGIFQAGSDPWAIQNFAKAAKYPTGQIISQDLFSSGIIQSSTDFQVYQEIGGLSGLDLAFTHKTAVYHTKNDKVELLKPGSLQHLGENMLPFLLRAAKSSDLPQSNATLSIEISEDTVVYFDILGKYMMVYNQTFADMINKVVIVISIVVWTGSLTAGGMTSVISMAFSLLSIVAMWICSIGFSLVVAFSLPLVSQSPVPFIASPWLVIGLFASPALLGSYIGQHVAYLLLHKFLSYTYTQTEGFLPLTIRNRVAELHAERWMFKTGLLQWLLVLSVGNSYKIGSSYLALVWMVSPAIAYGLLEALARSNEKLNPLTLMIGLTVPIVVSSGVFVQLVNTLIGSLVQFGSSPGTHPDWMGSVLVAILVAATICLTMVYLLPYIHNSGAKSGFIVATCILFGISFGMVQQDMVPPFTCKTVRAVNVVQVINATGNSTMSHISLFSSTPGNLDVEAENLGEGFVCGRDRSFDFVTFKVKYSCWTNPNAEHSLKRPQIPELRHVTSDIQGDTKTSVVNINTSTSSRWCLSINTDEVEDFQLEDGEGELISLGEKNILDGWHLVQFAGGRNAPREFNLTLYWRKMKKSWAGEKRFNEDGNLLLKLRVDYDQQTPEMDMVFKKLPRWVSQLGKSTLPFALAYYQTISVAETMGVPLYLTSE</sequence>
<feature type="transmembrane region" description="Helical" evidence="19">
    <location>
        <begin position="593"/>
        <end position="615"/>
    </location>
</feature>
<keyword evidence="9 19" id="KW-0812">Transmembrane</keyword>
<dbReference type="FunFam" id="3.40.630.10:FF:000008">
    <property type="entry name" value="Endoplasmic reticulum metallopeptidase 1"/>
    <property type="match status" value="1"/>
</dbReference>
<dbReference type="PANTHER" id="PTHR12147">
    <property type="entry name" value="METALLOPEPTIDASE M28 FAMILY MEMBER"/>
    <property type="match status" value="1"/>
</dbReference>
<keyword evidence="13" id="KW-0862">Zinc</keyword>